<dbReference type="RefSeq" id="WP_341697388.1">
    <property type="nucleotide sequence ID" value="NZ_JBBYHR010000006.1"/>
</dbReference>
<dbReference type="Proteomes" id="UP001464555">
    <property type="component" value="Unassembled WGS sequence"/>
</dbReference>
<feature type="chain" id="PRO_5045923503" evidence="1">
    <location>
        <begin position="20"/>
        <end position="238"/>
    </location>
</feature>
<comment type="caution">
    <text evidence="2">The sequence shown here is derived from an EMBL/GenBank/DDBJ whole genome shotgun (WGS) entry which is preliminary data.</text>
</comment>
<evidence type="ECO:0000313" key="3">
    <source>
        <dbReference type="Proteomes" id="UP001464555"/>
    </source>
</evidence>
<gene>
    <name evidence="2" type="ORF">AAEO56_12430</name>
</gene>
<keyword evidence="1" id="KW-0732">Signal</keyword>
<name>A0ABU9HY65_9FLAO</name>
<sequence>MKKLILPLFALCLTLSGCAELQQVASQLPQQLGTLSNADIAAGLREALDKGIDKQVSKLTKTDGYYKNQLVKILLPAELQKVDKTLRDIGLGSLADEGLKMMNRAAEDAVKEATPIFVSAVKNITFNDAKNILLGNNEAATTYLKGQTTSQLYTKFNPVIKSSFSKVGADKVWSNIITQYNKVPLVQKVNPDLTDYVTTKALEGVYKMISVEEKEIRTNINARTSDLLKRVFAQQDNK</sequence>
<feature type="signal peptide" evidence="1">
    <location>
        <begin position="1"/>
        <end position="19"/>
    </location>
</feature>
<evidence type="ECO:0000313" key="2">
    <source>
        <dbReference type="EMBL" id="MEL1245076.1"/>
    </source>
</evidence>
<dbReference type="InterPro" id="IPR025245">
    <property type="entry name" value="DUF4197"/>
</dbReference>
<evidence type="ECO:0000256" key="1">
    <source>
        <dbReference type="SAM" id="SignalP"/>
    </source>
</evidence>
<proteinExistence type="predicted"/>
<accession>A0ABU9HY65</accession>
<dbReference type="EMBL" id="JBBYHR010000006">
    <property type="protein sequence ID" value="MEL1245076.1"/>
    <property type="molecule type" value="Genomic_DNA"/>
</dbReference>
<keyword evidence="3" id="KW-1185">Reference proteome</keyword>
<protein>
    <submittedName>
        <fullName evidence="2">DUF4197 domain-containing protein</fullName>
    </submittedName>
</protein>
<organism evidence="2 3">
    <name type="scientific">Flavobacterium arundinis</name>
    <dbReference type="NCBI Taxonomy" id="3139143"/>
    <lineage>
        <taxon>Bacteria</taxon>
        <taxon>Pseudomonadati</taxon>
        <taxon>Bacteroidota</taxon>
        <taxon>Flavobacteriia</taxon>
        <taxon>Flavobacteriales</taxon>
        <taxon>Flavobacteriaceae</taxon>
        <taxon>Flavobacterium</taxon>
    </lineage>
</organism>
<dbReference type="Pfam" id="PF13852">
    <property type="entry name" value="DUF4197"/>
    <property type="match status" value="1"/>
</dbReference>
<dbReference type="PROSITE" id="PS51257">
    <property type="entry name" value="PROKAR_LIPOPROTEIN"/>
    <property type="match status" value="1"/>
</dbReference>
<reference evidence="2 3" key="1">
    <citation type="submission" date="2024-04" db="EMBL/GenBank/DDBJ databases">
        <title>Flavobacterium sp. DGU11 16S ribosomal RNA gene Genome sequencing and assembly.</title>
        <authorList>
            <person name="Park S."/>
        </authorList>
    </citation>
    <scope>NUCLEOTIDE SEQUENCE [LARGE SCALE GENOMIC DNA]</scope>
    <source>
        <strain evidence="2 3">DGU11</strain>
    </source>
</reference>